<comment type="caution">
    <text evidence="1">The sequence shown here is derived from an EMBL/GenBank/DDBJ whole genome shotgun (WGS) entry which is preliminary data.</text>
</comment>
<organism evidence="1 2">
    <name type="scientific">Collybia nuda</name>
    <dbReference type="NCBI Taxonomy" id="64659"/>
    <lineage>
        <taxon>Eukaryota</taxon>
        <taxon>Fungi</taxon>
        <taxon>Dikarya</taxon>
        <taxon>Basidiomycota</taxon>
        <taxon>Agaricomycotina</taxon>
        <taxon>Agaricomycetes</taxon>
        <taxon>Agaricomycetidae</taxon>
        <taxon>Agaricales</taxon>
        <taxon>Tricholomatineae</taxon>
        <taxon>Clitocybaceae</taxon>
        <taxon>Collybia</taxon>
    </lineage>
</organism>
<evidence type="ECO:0000313" key="1">
    <source>
        <dbReference type="EMBL" id="KAF9466146.1"/>
    </source>
</evidence>
<proteinExistence type="predicted"/>
<keyword evidence="2" id="KW-1185">Reference proteome</keyword>
<protein>
    <submittedName>
        <fullName evidence="1">Uncharacterized protein</fullName>
    </submittedName>
</protein>
<accession>A0A9P6CH79</accession>
<reference evidence="1" key="1">
    <citation type="submission" date="2020-11" db="EMBL/GenBank/DDBJ databases">
        <authorList>
            <consortium name="DOE Joint Genome Institute"/>
            <person name="Ahrendt S."/>
            <person name="Riley R."/>
            <person name="Andreopoulos W."/>
            <person name="Labutti K."/>
            <person name="Pangilinan J."/>
            <person name="Ruiz-Duenas F.J."/>
            <person name="Barrasa J.M."/>
            <person name="Sanchez-Garcia M."/>
            <person name="Camarero S."/>
            <person name="Miyauchi S."/>
            <person name="Serrano A."/>
            <person name="Linde D."/>
            <person name="Babiker R."/>
            <person name="Drula E."/>
            <person name="Ayuso-Fernandez I."/>
            <person name="Pacheco R."/>
            <person name="Padilla G."/>
            <person name="Ferreira P."/>
            <person name="Barriuso J."/>
            <person name="Kellner H."/>
            <person name="Castanera R."/>
            <person name="Alfaro M."/>
            <person name="Ramirez L."/>
            <person name="Pisabarro A.G."/>
            <person name="Kuo A."/>
            <person name="Tritt A."/>
            <person name="Lipzen A."/>
            <person name="He G."/>
            <person name="Yan M."/>
            <person name="Ng V."/>
            <person name="Cullen D."/>
            <person name="Martin F."/>
            <person name="Rosso M.-N."/>
            <person name="Henrissat B."/>
            <person name="Hibbett D."/>
            <person name="Martinez A.T."/>
            <person name="Grigoriev I.V."/>
        </authorList>
    </citation>
    <scope>NUCLEOTIDE SEQUENCE</scope>
    <source>
        <strain evidence="1">CBS 247.69</strain>
    </source>
</reference>
<dbReference type="OrthoDB" id="3133286at2759"/>
<gene>
    <name evidence="1" type="ORF">BDZ94DRAFT_1252213</name>
</gene>
<evidence type="ECO:0000313" key="2">
    <source>
        <dbReference type="Proteomes" id="UP000807353"/>
    </source>
</evidence>
<dbReference type="SUPFAM" id="SSF81301">
    <property type="entry name" value="Nucleotidyltransferase"/>
    <property type="match status" value="1"/>
</dbReference>
<name>A0A9P6CH79_9AGAR</name>
<dbReference type="EMBL" id="MU150243">
    <property type="protein sequence ID" value="KAF9466146.1"/>
    <property type="molecule type" value="Genomic_DNA"/>
</dbReference>
<sequence length="341" mass="38767">MPSRSFTKKGKPRADAKDIEKLLSLLNTYTFEGVHFDQELFETSKDHVREYRSIFPGHANTWRRLGYKDIPQSPDIMDSTIPQPEPLSFPEHEDDTLLVTETGLPDHTGLTRIQMICLAGKMTIDILKDIGCSGAIFGSLACFLYGNQRSPNDVDVLVLPPDGVIVSMEDIKSVIVELDPAHLFLISARDPQATYRILYFRLTDGLGVLTPRTSCKVDIVAPGNMHLPPLPSDMINWDEGLPLIPFSLLLLQKLQNWDDHRKSLNELKRLKQVTDFEDIEDLFELSEIKALQSSSPWSDRQVFSTKFEALSRDRVKQYCFLFPDSADGWRSIGFETQELEH</sequence>
<dbReference type="Proteomes" id="UP000807353">
    <property type="component" value="Unassembled WGS sequence"/>
</dbReference>
<dbReference type="AlphaFoldDB" id="A0A9P6CH79"/>
<dbReference type="InterPro" id="IPR043519">
    <property type="entry name" value="NT_sf"/>
</dbReference>